<name>A0A8J2QVP6_9NEOP</name>
<accession>A0A8J2QVP6</accession>
<proteinExistence type="predicted"/>
<dbReference type="EMBL" id="CAKASE010000059">
    <property type="protein sequence ID" value="CAG9567738.1"/>
    <property type="molecule type" value="Genomic_DNA"/>
</dbReference>
<organism evidence="2 3">
    <name type="scientific">Danaus chrysippus</name>
    <name type="common">African queen</name>
    <dbReference type="NCBI Taxonomy" id="151541"/>
    <lineage>
        <taxon>Eukaryota</taxon>
        <taxon>Metazoa</taxon>
        <taxon>Ecdysozoa</taxon>
        <taxon>Arthropoda</taxon>
        <taxon>Hexapoda</taxon>
        <taxon>Insecta</taxon>
        <taxon>Pterygota</taxon>
        <taxon>Neoptera</taxon>
        <taxon>Endopterygota</taxon>
        <taxon>Lepidoptera</taxon>
        <taxon>Glossata</taxon>
        <taxon>Ditrysia</taxon>
        <taxon>Papilionoidea</taxon>
        <taxon>Nymphalidae</taxon>
        <taxon>Danainae</taxon>
        <taxon>Danaini</taxon>
        <taxon>Danaina</taxon>
        <taxon>Danaus</taxon>
        <taxon>Anosia</taxon>
    </lineage>
</organism>
<sequence>MKEYPPPLPSPRPAAPSPVTPRPPRHPYTRPSLTLHQKIPHPPPTWNGRVFLAPGVVSGLVSMATGVASRSLPAASFDCFQGFSDHLQWKVAVIYFKGCHRQSYSSLRDKCVFDLHALCTHCSSTTYNIPILLKQHIKQQIF</sequence>
<protein>
    <submittedName>
        <fullName evidence="2">(African queen) hypothetical protein</fullName>
    </submittedName>
</protein>
<comment type="caution">
    <text evidence="2">The sequence shown here is derived from an EMBL/GenBank/DDBJ whole genome shotgun (WGS) entry which is preliminary data.</text>
</comment>
<gene>
    <name evidence="2" type="ORF">DCHRY22_LOCUS7900</name>
</gene>
<reference evidence="2" key="1">
    <citation type="submission" date="2021-09" db="EMBL/GenBank/DDBJ databases">
        <authorList>
            <person name="Martin H S."/>
        </authorList>
    </citation>
    <scope>NUCLEOTIDE SEQUENCE</scope>
</reference>
<evidence type="ECO:0000256" key="1">
    <source>
        <dbReference type="SAM" id="MobiDB-lite"/>
    </source>
</evidence>
<dbReference type="AlphaFoldDB" id="A0A8J2QVP6"/>
<evidence type="ECO:0000313" key="3">
    <source>
        <dbReference type="Proteomes" id="UP000789524"/>
    </source>
</evidence>
<feature type="compositionally biased region" description="Pro residues" evidence="1">
    <location>
        <begin position="1"/>
        <end position="22"/>
    </location>
</feature>
<dbReference type="Proteomes" id="UP000789524">
    <property type="component" value="Unassembled WGS sequence"/>
</dbReference>
<keyword evidence="3" id="KW-1185">Reference proteome</keyword>
<evidence type="ECO:0000313" key="2">
    <source>
        <dbReference type="EMBL" id="CAG9567738.1"/>
    </source>
</evidence>
<feature type="region of interest" description="Disordered" evidence="1">
    <location>
        <begin position="1"/>
        <end position="39"/>
    </location>
</feature>